<dbReference type="CDD" id="cd22910">
    <property type="entry name" value="HFD_H2B"/>
    <property type="match status" value="1"/>
</dbReference>
<evidence type="ECO:0000313" key="4">
    <source>
        <dbReference type="Proteomes" id="UP000829291"/>
    </source>
</evidence>
<evidence type="ECO:0000256" key="2">
    <source>
        <dbReference type="SAM" id="MobiDB-lite"/>
    </source>
</evidence>
<dbReference type="InParanoid" id="A0A6J0BLR6"/>
<dbReference type="PANTHER" id="PTHR23428">
    <property type="entry name" value="HISTONE H2B"/>
    <property type="match status" value="1"/>
</dbReference>
<accession>A0A6J0BLR6</accession>
<dbReference type="PRINTS" id="PR00621">
    <property type="entry name" value="HISTONEH2B"/>
</dbReference>
<name>A0A6J0BLR6_NEOLC</name>
<dbReference type="FunFam" id="1.10.20.10:FF:000043">
    <property type="entry name" value="Histone H2B"/>
    <property type="match status" value="1"/>
</dbReference>
<dbReference type="AlphaFoldDB" id="A0A6J0BLR6"/>
<proteinExistence type="inferred from homology"/>
<feature type="compositionally biased region" description="Basic and acidic residues" evidence="2">
    <location>
        <begin position="17"/>
        <end position="28"/>
    </location>
</feature>
<evidence type="ECO:0000313" key="5">
    <source>
        <dbReference type="RefSeq" id="XP_015514733.1"/>
    </source>
</evidence>
<organism evidence="5">
    <name type="scientific">Neodiprion lecontei</name>
    <name type="common">Redheaded pine sawfly</name>
    <dbReference type="NCBI Taxonomy" id="441921"/>
    <lineage>
        <taxon>Eukaryota</taxon>
        <taxon>Metazoa</taxon>
        <taxon>Ecdysozoa</taxon>
        <taxon>Arthropoda</taxon>
        <taxon>Hexapoda</taxon>
        <taxon>Insecta</taxon>
        <taxon>Pterygota</taxon>
        <taxon>Neoptera</taxon>
        <taxon>Endopterygota</taxon>
        <taxon>Hymenoptera</taxon>
        <taxon>Tenthredinoidea</taxon>
        <taxon>Diprionidae</taxon>
        <taxon>Diprioninae</taxon>
        <taxon>Neodiprion</taxon>
    </lineage>
</organism>
<dbReference type="RefSeq" id="XP_015514733.1">
    <property type="nucleotide sequence ID" value="XM_015659247.2"/>
</dbReference>
<dbReference type="GO" id="GO:0005634">
    <property type="term" value="C:nucleus"/>
    <property type="evidence" value="ECO:0007669"/>
    <property type="project" value="UniProtKB-ARBA"/>
</dbReference>
<dbReference type="GO" id="GO:0003677">
    <property type="term" value="F:DNA binding"/>
    <property type="evidence" value="ECO:0007669"/>
    <property type="project" value="InterPro"/>
</dbReference>
<dbReference type="SMART" id="SM00427">
    <property type="entry name" value="H2B"/>
    <property type="match status" value="1"/>
</dbReference>
<dbReference type="SUPFAM" id="SSF47113">
    <property type="entry name" value="Histone-fold"/>
    <property type="match status" value="1"/>
</dbReference>
<keyword evidence="4" id="KW-1185">Reference proteome</keyword>
<dbReference type="GO" id="GO:0030527">
    <property type="term" value="F:structural constituent of chromatin"/>
    <property type="evidence" value="ECO:0007669"/>
    <property type="project" value="InterPro"/>
</dbReference>
<dbReference type="Gene3D" id="1.10.20.10">
    <property type="entry name" value="Histone, subunit A"/>
    <property type="match status" value="1"/>
</dbReference>
<dbReference type="OrthoDB" id="7686794at2759"/>
<dbReference type="GO" id="GO:0000786">
    <property type="term" value="C:nucleosome"/>
    <property type="evidence" value="ECO:0007669"/>
    <property type="project" value="InterPro"/>
</dbReference>
<sequence length="140" mass="16547">MKMVPETKVKKSRKITARNDAENITSDKKKNKNNKKKKRRKPESYARYIYRVMKINYPYIGISVKAMSIMDSFMKDMFERLAEESFRLAHYNKRSTITDREIKTAVKFILPGELAIHAIHEGNKALTKYEKSKQPEVLRF</sequence>
<reference evidence="5" key="1">
    <citation type="submission" date="2025-08" db="UniProtKB">
        <authorList>
            <consortium name="RefSeq"/>
        </authorList>
    </citation>
    <scope>IDENTIFICATION</scope>
    <source>
        <tissue evidence="5">Thorax and Abdomen</tissue>
    </source>
</reference>
<evidence type="ECO:0000256" key="1">
    <source>
        <dbReference type="ARBA" id="ARBA00006846"/>
    </source>
</evidence>
<dbReference type="GeneID" id="107220590"/>
<feature type="region of interest" description="Disordered" evidence="2">
    <location>
        <begin position="1"/>
        <end position="42"/>
    </location>
</feature>
<dbReference type="KEGG" id="nlo:107220590"/>
<gene>
    <name evidence="5" type="primary">LOC107220590</name>
</gene>
<dbReference type="InterPro" id="IPR009072">
    <property type="entry name" value="Histone-fold"/>
</dbReference>
<dbReference type="Pfam" id="PF00125">
    <property type="entry name" value="Histone"/>
    <property type="match status" value="1"/>
</dbReference>
<feature type="domain" description="Core Histone H2A/H2B/H3" evidence="3">
    <location>
        <begin position="28"/>
        <end position="107"/>
    </location>
</feature>
<dbReference type="InterPro" id="IPR000558">
    <property type="entry name" value="Histone_H2B"/>
</dbReference>
<dbReference type="InterPro" id="IPR007125">
    <property type="entry name" value="H2A/H2B/H3"/>
</dbReference>
<feature type="compositionally biased region" description="Basic residues" evidence="2">
    <location>
        <begin position="29"/>
        <end position="41"/>
    </location>
</feature>
<dbReference type="GO" id="GO:0046982">
    <property type="term" value="F:protein heterodimerization activity"/>
    <property type="evidence" value="ECO:0007669"/>
    <property type="project" value="InterPro"/>
</dbReference>
<evidence type="ECO:0000259" key="3">
    <source>
        <dbReference type="Pfam" id="PF00125"/>
    </source>
</evidence>
<dbReference type="Proteomes" id="UP000829291">
    <property type="component" value="Chromosome 7"/>
</dbReference>
<protein>
    <submittedName>
        <fullName evidence="5">Histone H2B</fullName>
    </submittedName>
</protein>
<comment type="similarity">
    <text evidence="1">Belongs to the histone H2B family.</text>
</comment>